<accession>A0A2J7PJR2</accession>
<dbReference type="PANTHER" id="PTHR21683:SF3">
    <property type="entry name" value="CILIA AND FLAGELLA ASSOCIATED PROTEIN 100"/>
    <property type="match status" value="1"/>
</dbReference>
<evidence type="ECO:0000256" key="3">
    <source>
        <dbReference type="SAM" id="MobiDB-lite"/>
    </source>
</evidence>
<dbReference type="OrthoDB" id="10264063at2759"/>
<keyword evidence="6" id="KW-1185">Reference proteome</keyword>
<evidence type="ECO:0000313" key="6">
    <source>
        <dbReference type="Proteomes" id="UP000235965"/>
    </source>
</evidence>
<dbReference type="EMBL" id="NEVH01024946">
    <property type="protein sequence ID" value="PNF16549.1"/>
    <property type="molecule type" value="Genomic_DNA"/>
</dbReference>
<gene>
    <name evidence="5" type="ORF">B7P43_G07189</name>
</gene>
<dbReference type="InterPro" id="IPR051147">
    <property type="entry name" value="CFAP_domain-containing"/>
</dbReference>
<feature type="region of interest" description="Disordered" evidence="3">
    <location>
        <begin position="517"/>
        <end position="546"/>
    </location>
</feature>
<feature type="coiled-coil region" evidence="2">
    <location>
        <begin position="172"/>
        <end position="252"/>
    </location>
</feature>
<dbReference type="GO" id="GO:0005856">
    <property type="term" value="C:cytoskeleton"/>
    <property type="evidence" value="ECO:0007669"/>
    <property type="project" value="UniProtKB-ARBA"/>
</dbReference>
<dbReference type="PANTHER" id="PTHR21683">
    <property type="entry name" value="COILED-COIL DOMAIN-CONTAINING PROTEIN 42 LIKE-2-LIKE-RELATED"/>
    <property type="match status" value="1"/>
</dbReference>
<dbReference type="Proteomes" id="UP000235965">
    <property type="component" value="Unassembled WGS sequence"/>
</dbReference>
<sequence length="585" mass="68447">MKPSSAPTKARHEAARNSGRSHKTKRPSALERYTDRSAYYFSSGTGVDTSSMRDVLKEPTPFSFAPDTDEFSCRTLHKLWRQRSRDEEARHDFSTRPNYRSRQNRDLLKRLYVPGEEVQECREPGLLDIDPQYFKILEGRPVREKLNIRKYVEEVRGTLKARLRVGYRLDEAMHIEEMLKKEQKRLRNAEAMHKLYADCFSEFLEQDYESSMELLNGAQKEAEKTADMSYQLKELEKELGALKRDVSTLEEKWRNCKMFQKFLYMVSPMDWRRKHDYIHRKGPSSVLLVSEMPSLFGRYRLSITESEAPLESLLDLFLEDIDSGEEPFLYFTEPRELTQVLQDMESQNLNCFMHSGDLSGPIRAAEQGLEQVQDQLNTQSGFVMGKIKDLEAAISWEEDRTQSLKDKAREVLYGLYKDHILSERTLKLHVFVEDVYETYVAPRDSSVGLRDMMRGIELKVESLLLKLDYLPFEIVKVAESKTYEDEARIRKEAQIAELKIKLVEKLKRRLRRALEPPDYRHGKPLKPRSEPPPIRKKRPKPEKHLTDEEKDFLDFFTDYCCNVDNARVNAPVDVSGQQNAPLFSR</sequence>
<evidence type="ECO:0000259" key="4">
    <source>
        <dbReference type="Pfam" id="PF13863"/>
    </source>
</evidence>
<reference evidence="5 6" key="1">
    <citation type="submission" date="2017-12" db="EMBL/GenBank/DDBJ databases">
        <title>Hemimetabolous genomes reveal molecular basis of termite eusociality.</title>
        <authorList>
            <person name="Harrison M.C."/>
            <person name="Jongepier E."/>
            <person name="Robertson H.M."/>
            <person name="Arning N."/>
            <person name="Bitard-Feildel T."/>
            <person name="Chao H."/>
            <person name="Childers C.P."/>
            <person name="Dinh H."/>
            <person name="Doddapaneni H."/>
            <person name="Dugan S."/>
            <person name="Gowin J."/>
            <person name="Greiner C."/>
            <person name="Han Y."/>
            <person name="Hu H."/>
            <person name="Hughes D.S.T."/>
            <person name="Huylmans A.-K."/>
            <person name="Kemena C."/>
            <person name="Kremer L.P.M."/>
            <person name="Lee S.L."/>
            <person name="Lopez-Ezquerra A."/>
            <person name="Mallet L."/>
            <person name="Monroy-Kuhn J.M."/>
            <person name="Moser A."/>
            <person name="Murali S.C."/>
            <person name="Muzny D.M."/>
            <person name="Otani S."/>
            <person name="Piulachs M.-D."/>
            <person name="Poelchau M."/>
            <person name="Qu J."/>
            <person name="Schaub F."/>
            <person name="Wada-Katsumata A."/>
            <person name="Worley K.C."/>
            <person name="Xie Q."/>
            <person name="Ylla G."/>
            <person name="Poulsen M."/>
            <person name="Gibbs R.A."/>
            <person name="Schal C."/>
            <person name="Richards S."/>
            <person name="Belles X."/>
            <person name="Korb J."/>
            <person name="Bornberg-Bauer E."/>
        </authorList>
    </citation>
    <scope>NUCLEOTIDE SEQUENCE [LARGE SCALE GENOMIC DNA]</scope>
    <source>
        <tissue evidence="5">Whole body</tissue>
    </source>
</reference>
<dbReference type="Pfam" id="PF13863">
    <property type="entry name" value="DUF4200"/>
    <property type="match status" value="1"/>
</dbReference>
<dbReference type="AlphaFoldDB" id="A0A2J7PJR2"/>
<proteinExistence type="predicted"/>
<protein>
    <recommendedName>
        <fullName evidence="4">DUF4200 domain-containing protein</fullName>
    </recommendedName>
</protein>
<dbReference type="STRING" id="105785.A0A2J7PJR2"/>
<comment type="caution">
    <text evidence="5">The sequence shown here is derived from an EMBL/GenBank/DDBJ whole genome shotgun (WGS) entry which is preliminary data.</text>
</comment>
<feature type="domain" description="DUF4200" evidence="4">
    <location>
        <begin position="168"/>
        <end position="268"/>
    </location>
</feature>
<name>A0A2J7PJR2_9NEOP</name>
<dbReference type="InterPro" id="IPR025252">
    <property type="entry name" value="DUF4200"/>
</dbReference>
<feature type="region of interest" description="Disordered" evidence="3">
    <location>
        <begin position="1"/>
        <end position="31"/>
    </location>
</feature>
<keyword evidence="1 2" id="KW-0175">Coiled coil</keyword>
<dbReference type="InParanoid" id="A0A2J7PJR2"/>
<evidence type="ECO:0000256" key="2">
    <source>
        <dbReference type="SAM" id="Coils"/>
    </source>
</evidence>
<evidence type="ECO:0000256" key="1">
    <source>
        <dbReference type="ARBA" id="ARBA00023054"/>
    </source>
</evidence>
<organism evidence="5 6">
    <name type="scientific">Cryptotermes secundus</name>
    <dbReference type="NCBI Taxonomy" id="105785"/>
    <lineage>
        <taxon>Eukaryota</taxon>
        <taxon>Metazoa</taxon>
        <taxon>Ecdysozoa</taxon>
        <taxon>Arthropoda</taxon>
        <taxon>Hexapoda</taxon>
        <taxon>Insecta</taxon>
        <taxon>Pterygota</taxon>
        <taxon>Neoptera</taxon>
        <taxon>Polyneoptera</taxon>
        <taxon>Dictyoptera</taxon>
        <taxon>Blattodea</taxon>
        <taxon>Blattoidea</taxon>
        <taxon>Termitoidae</taxon>
        <taxon>Kalotermitidae</taxon>
        <taxon>Cryptotermitinae</taxon>
        <taxon>Cryptotermes</taxon>
    </lineage>
</organism>
<evidence type="ECO:0000313" key="5">
    <source>
        <dbReference type="EMBL" id="PNF16549.1"/>
    </source>
</evidence>